<dbReference type="GO" id="GO:0015627">
    <property type="term" value="C:type II protein secretion system complex"/>
    <property type="evidence" value="ECO:0007669"/>
    <property type="project" value="InterPro"/>
</dbReference>
<gene>
    <name evidence="10" type="primary">xcpS</name>
    <name evidence="10" type="ORF">GCM10011365_23940</name>
</gene>
<keyword evidence="7 8" id="KW-0472">Membrane</keyword>
<dbReference type="Proteomes" id="UP000605253">
    <property type="component" value="Unassembled WGS sequence"/>
</dbReference>
<evidence type="ECO:0000313" key="10">
    <source>
        <dbReference type="EMBL" id="GGG01978.1"/>
    </source>
</evidence>
<feature type="transmembrane region" description="Helical" evidence="8">
    <location>
        <begin position="376"/>
        <end position="397"/>
    </location>
</feature>
<dbReference type="GO" id="GO:0005886">
    <property type="term" value="C:plasma membrane"/>
    <property type="evidence" value="ECO:0007669"/>
    <property type="project" value="UniProtKB-SubCell"/>
</dbReference>
<proteinExistence type="inferred from homology"/>
<protein>
    <submittedName>
        <fullName evidence="10">Type II secretion system protein F</fullName>
    </submittedName>
</protein>
<feature type="domain" description="Type II secretion system protein GspF" evidence="9">
    <location>
        <begin position="273"/>
        <end position="395"/>
    </location>
</feature>
<dbReference type="InterPro" id="IPR042094">
    <property type="entry name" value="T2SS_GspF_sf"/>
</dbReference>
<evidence type="ECO:0000256" key="5">
    <source>
        <dbReference type="ARBA" id="ARBA00022692"/>
    </source>
</evidence>
<dbReference type="AlphaFoldDB" id="A0A917FRP4"/>
<comment type="similarity">
    <text evidence="2">Belongs to the GSP F family.</text>
</comment>
<feature type="transmembrane region" description="Helical" evidence="8">
    <location>
        <begin position="212"/>
        <end position="242"/>
    </location>
</feature>
<dbReference type="InterPro" id="IPR018076">
    <property type="entry name" value="T2SS_GspF_dom"/>
</dbReference>
<evidence type="ECO:0000256" key="7">
    <source>
        <dbReference type="ARBA" id="ARBA00023136"/>
    </source>
</evidence>
<keyword evidence="5 8" id="KW-0812">Transmembrane</keyword>
<dbReference type="EMBL" id="BMEO01000015">
    <property type="protein sequence ID" value="GGG01978.1"/>
    <property type="molecule type" value="Genomic_DNA"/>
</dbReference>
<dbReference type="PANTHER" id="PTHR30012">
    <property type="entry name" value="GENERAL SECRETION PATHWAY PROTEIN"/>
    <property type="match status" value="1"/>
</dbReference>
<comment type="caution">
    <text evidence="10">The sequence shown here is derived from an EMBL/GenBank/DDBJ whole genome shotgun (WGS) entry which is preliminary data.</text>
</comment>
<comment type="subcellular location">
    <subcellularLocation>
        <location evidence="1">Cell inner membrane</location>
        <topology evidence="1">Multi-pass membrane protein</topology>
    </subcellularLocation>
</comment>
<evidence type="ECO:0000256" key="6">
    <source>
        <dbReference type="ARBA" id="ARBA00022989"/>
    </source>
</evidence>
<keyword evidence="3" id="KW-1003">Cell membrane</keyword>
<dbReference type="GO" id="GO:0015628">
    <property type="term" value="P:protein secretion by the type II secretion system"/>
    <property type="evidence" value="ECO:0007669"/>
    <property type="project" value="InterPro"/>
</dbReference>
<evidence type="ECO:0000256" key="2">
    <source>
        <dbReference type="ARBA" id="ARBA00005745"/>
    </source>
</evidence>
<keyword evidence="4" id="KW-0997">Cell inner membrane</keyword>
<dbReference type="NCBIfam" id="TIGR02120">
    <property type="entry name" value="GspF"/>
    <property type="match status" value="1"/>
</dbReference>
<feature type="transmembrane region" description="Helical" evidence="8">
    <location>
        <begin position="169"/>
        <end position="192"/>
    </location>
</feature>
<evidence type="ECO:0000256" key="3">
    <source>
        <dbReference type="ARBA" id="ARBA00022475"/>
    </source>
</evidence>
<organism evidence="10 11">
    <name type="scientific">Marinicella pacifica</name>
    <dbReference type="NCBI Taxonomy" id="1171543"/>
    <lineage>
        <taxon>Bacteria</taxon>
        <taxon>Pseudomonadati</taxon>
        <taxon>Pseudomonadota</taxon>
        <taxon>Gammaproteobacteria</taxon>
        <taxon>Lysobacterales</taxon>
        <taxon>Marinicellaceae</taxon>
        <taxon>Marinicella</taxon>
    </lineage>
</organism>
<dbReference type="RefSeq" id="WP_188365997.1">
    <property type="nucleotide sequence ID" value="NZ_BAABJF010000028.1"/>
</dbReference>
<sequence length="404" mass="44529">MEAFEYTSLDAAGRTRKGIVQAESAKQARQLIRAQQLTPIDVKQVIERRSRQSDSRQFRIRFKKNELPLVIRQLATLVEAGLPLDEALTTLQEQSDHRNTERILSTLHAKVMEGQSLAYAMRLFPRAFDELVATSVEAGEQAGQLAEVLLQLADYLETRETLGKKSLSALIYPMILIVTAIAVVAGLMVYIVPKVIDVFASANVALPMMTQILITVSDFLAGYGWLLLLVFVLLLMAFFAALQKPEFRLAWHRGLLRLPVFGPLTRTAQSARFTRTLGILTHSAVPIVSALSLAAQVVRNAVMQQACQQVATSVREGASLAGAMRSVGEFPSLAVKLVHSGEQSGRLSEMLNRIALVQERDVESKLTTLTNAIQPLAILFVGLMVLFIVLAMLLPIFQINTLLN</sequence>
<evidence type="ECO:0000313" key="11">
    <source>
        <dbReference type="Proteomes" id="UP000605253"/>
    </source>
</evidence>
<name>A0A917FRP4_9GAMM</name>
<keyword evidence="11" id="KW-1185">Reference proteome</keyword>
<dbReference type="PRINTS" id="PR00812">
    <property type="entry name" value="BCTERIALGSPF"/>
</dbReference>
<dbReference type="Gene3D" id="1.20.81.30">
    <property type="entry name" value="Type II secretion system (T2SS), domain F"/>
    <property type="match status" value="2"/>
</dbReference>
<evidence type="ECO:0000256" key="4">
    <source>
        <dbReference type="ARBA" id="ARBA00022519"/>
    </source>
</evidence>
<reference evidence="10" key="2">
    <citation type="submission" date="2020-09" db="EMBL/GenBank/DDBJ databases">
        <authorList>
            <person name="Sun Q."/>
            <person name="Zhou Y."/>
        </authorList>
    </citation>
    <scope>NUCLEOTIDE SEQUENCE</scope>
    <source>
        <strain evidence="10">CGMCC 1.12181</strain>
    </source>
</reference>
<dbReference type="Pfam" id="PF00482">
    <property type="entry name" value="T2SSF"/>
    <property type="match status" value="2"/>
</dbReference>
<evidence type="ECO:0000256" key="8">
    <source>
        <dbReference type="SAM" id="Phobius"/>
    </source>
</evidence>
<evidence type="ECO:0000256" key="1">
    <source>
        <dbReference type="ARBA" id="ARBA00004429"/>
    </source>
</evidence>
<accession>A0A917FRP4</accession>
<keyword evidence="6 8" id="KW-1133">Transmembrane helix</keyword>
<dbReference type="InterPro" id="IPR011850">
    <property type="entry name" value="T2SS_GspF"/>
</dbReference>
<evidence type="ECO:0000259" key="9">
    <source>
        <dbReference type="Pfam" id="PF00482"/>
    </source>
</evidence>
<reference evidence="10" key="1">
    <citation type="journal article" date="2014" name="Int. J. Syst. Evol. Microbiol.">
        <title>Complete genome sequence of Corynebacterium casei LMG S-19264T (=DSM 44701T), isolated from a smear-ripened cheese.</title>
        <authorList>
            <consortium name="US DOE Joint Genome Institute (JGI-PGF)"/>
            <person name="Walter F."/>
            <person name="Albersmeier A."/>
            <person name="Kalinowski J."/>
            <person name="Ruckert C."/>
        </authorList>
    </citation>
    <scope>NUCLEOTIDE SEQUENCE</scope>
    <source>
        <strain evidence="10">CGMCC 1.12181</strain>
    </source>
</reference>
<dbReference type="FunFam" id="1.20.81.30:FF:000001">
    <property type="entry name" value="Type II secretion system protein F"/>
    <property type="match status" value="2"/>
</dbReference>
<dbReference type="PANTHER" id="PTHR30012:SF0">
    <property type="entry name" value="TYPE II SECRETION SYSTEM PROTEIN F-RELATED"/>
    <property type="match status" value="1"/>
</dbReference>
<dbReference type="InterPro" id="IPR003004">
    <property type="entry name" value="GspF/PilC"/>
</dbReference>
<feature type="domain" description="Type II secretion system protein GspF" evidence="9">
    <location>
        <begin position="71"/>
        <end position="193"/>
    </location>
</feature>